<protein>
    <recommendedName>
        <fullName evidence="4">Secreted protein</fullName>
    </recommendedName>
</protein>
<accession>A0A8J2L6M9</accession>
<evidence type="ECO:0000313" key="2">
    <source>
        <dbReference type="EMBL" id="CAG7816574.1"/>
    </source>
</evidence>
<dbReference type="EMBL" id="CAJVCH010373922">
    <property type="protein sequence ID" value="CAG7816574.1"/>
    <property type="molecule type" value="Genomic_DNA"/>
</dbReference>
<proteinExistence type="predicted"/>
<evidence type="ECO:0000256" key="1">
    <source>
        <dbReference type="SAM" id="SignalP"/>
    </source>
</evidence>
<reference evidence="2" key="1">
    <citation type="submission" date="2021-06" db="EMBL/GenBank/DDBJ databases">
        <authorList>
            <person name="Hodson N. C."/>
            <person name="Mongue J. A."/>
            <person name="Jaron S. K."/>
        </authorList>
    </citation>
    <scope>NUCLEOTIDE SEQUENCE</scope>
</reference>
<feature type="chain" id="PRO_5035188228" description="Secreted protein" evidence="1">
    <location>
        <begin position="22"/>
        <end position="83"/>
    </location>
</feature>
<organism evidence="2 3">
    <name type="scientific">Allacma fusca</name>
    <dbReference type="NCBI Taxonomy" id="39272"/>
    <lineage>
        <taxon>Eukaryota</taxon>
        <taxon>Metazoa</taxon>
        <taxon>Ecdysozoa</taxon>
        <taxon>Arthropoda</taxon>
        <taxon>Hexapoda</taxon>
        <taxon>Collembola</taxon>
        <taxon>Symphypleona</taxon>
        <taxon>Sminthuridae</taxon>
        <taxon>Allacma</taxon>
    </lineage>
</organism>
<evidence type="ECO:0008006" key="4">
    <source>
        <dbReference type="Google" id="ProtNLM"/>
    </source>
</evidence>
<dbReference type="Proteomes" id="UP000708208">
    <property type="component" value="Unassembled WGS sequence"/>
</dbReference>
<sequence>MCGSKISIALLGIAMVVTISGQWQEVASTLLRVVQATCTQGTTWTPTPNTVNNLCMICLCTVNGTSICKIQLLFQPAACATTG</sequence>
<comment type="caution">
    <text evidence="2">The sequence shown here is derived from an EMBL/GenBank/DDBJ whole genome shotgun (WGS) entry which is preliminary data.</text>
</comment>
<keyword evidence="3" id="KW-1185">Reference proteome</keyword>
<keyword evidence="1" id="KW-0732">Signal</keyword>
<feature type="signal peptide" evidence="1">
    <location>
        <begin position="1"/>
        <end position="21"/>
    </location>
</feature>
<evidence type="ECO:0000313" key="3">
    <source>
        <dbReference type="Proteomes" id="UP000708208"/>
    </source>
</evidence>
<dbReference type="AlphaFoldDB" id="A0A8J2L6M9"/>
<name>A0A8J2L6M9_9HEXA</name>
<gene>
    <name evidence="2" type="ORF">AFUS01_LOCUS27189</name>
</gene>